<evidence type="ECO:0000313" key="2">
    <source>
        <dbReference type="Proteomes" id="UP001195483"/>
    </source>
</evidence>
<reference evidence="1" key="2">
    <citation type="journal article" date="2021" name="Genome Biol. Evol.">
        <title>Developing a high-quality reference genome for a parasitic bivalve with doubly uniparental inheritance (Bivalvia: Unionida).</title>
        <authorList>
            <person name="Smith C.H."/>
        </authorList>
    </citation>
    <scope>NUCLEOTIDE SEQUENCE</scope>
    <source>
        <strain evidence="1">CHS0354</strain>
        <tissue evidence="1">Mantle</tissue>
    </source>
</reference>
<reference evidence="1" key="1">
    <citation type="journal article" date="2021" name="Genome Biol. Evol.">
        <title>A High-Quality Reference Genome for a Parasitic Bivalve with Doubly Uniparental Inheritance (Bivalvia: Unionida).</title>
        <authorList>
            <person name="Smith C.H."/>
        </authorList>
    </citation>
    <scope>NUCLEOTIDE SEQUENCE</scope>
    <source>
        <strain evidence="1">CHS0354</strain>
    </source>
</reference>
<accession>A0AAE0SBL3</accession>
<sequence>MIRQYFLKPGPIPSSAKHDPIWQYDLYHLVSKACPVPAWQYELCHPVSKLDMIKSGNMTKACHVPAWLV</sequence>
<name>A0AAE0SBL3_9BIVA</name>
<organism evidence="1 2">
    <name type="scientific">Potamilus streckersoni</name>
    <dbReference type="NCBI Taxonomy" id="2493646"/>
    <lineage>
        <taxon>Eukaryota</taxon>
        <taxon>Metazoa</taxon>
        <taxon>Spiralia</taxon>
        <taxon>Lophotrochozoa</taxon>
        <taxon>Mollusca</taxon>
        <taxon>Bivalvia</taxon>
        <taxon>Autobranchia</taxon>
        <taxon>Heteroconchia</taxon>
        <taxon>Palaeoheterodonta</taxon>
        <taxon>Unionida</taxon>
        <taxon>Unionoidea</taxon>
        <taxon>Unionidae</taxon>
        <taxon>Ambleminae</taxon>
        <taxon>Lampsilini</taxon>
        <taxon>Potamilus</taxon>
    </lineage>
</organism>
<keyword evidence="2" id="KW-1185">Reference proteome</keyword>
<proteinExistence type="predicted"/>
<dbReference type="AlphaFoldDB" id="A0AAE0SBL3"/>
<dbReference type="EMBL" id="JAEAOA010000475">
    <property type="protein sequence ID" value="KAK3588891.1"/>
    <property type="molecule type" value="Genomic_DNA"/>
</dbReference>
<gene>
    <name evidence="1" type="ORF">CHS0354_007037</name>
</gene>
<dbReference type="Proteomes" id="UP001195483">
    <property type="component" value="Unassembled WGS sequence"/>
</dbReference>
<evidence type="ECO:0000313" key="1">
    <source>
        <dbReference type="EMBL" id="KAK3588891.1"/>
    </source>
</evidence>
<protein>
    <submittedName>
        <fullName evidence="1">Uncharacterized protein</fullName>
    </submittedName>
</protein>
<comment type="caution">
    <text evidence="1">The sequence shown here is derived from an EMBL/GenBank/DDBJ whole genome shotgun (WGS) entry which is preliminary data.</text>
</comment>
<reference evidence="1" key="3">
    <citation type="submission" date="2023-05" db="EMBL/GenBank/DDBJ databases">
        <authorList>
            <person name="Smith C.H."/>
        </authorList>
    </citation>
    <scope>NUCLEOTIDE SEQUENCE</scope>
    <source>
        <strain evidence="1">CHS0354</strain>
        <tissue evidence="1">Mantle</tissue>
    </source>
</reference>